<evidence type="ECO:0000313" key="3">
    <source>
        <dbReference type="Proteomes" id="UP000284706"/>
    </source>
</evidence>
<evidence type="ECO:0000256" key="1">
    <source>
        <dbReference type="SAM" id="MobiDB-lite"/>
    </source>
</evidence>
<organism evidence="2 3">
    <name type="scientific">Gymnopilus dilepis</name>
    <dbReference type="NCBI Taxonomy" id="231916"/>
    <lineage>
        <taxon>Eukaryota</taxon>
        <taxon>Fungi</taxon>
        <taxon>Dikarya</taxon>
        <taxon>Basidiomycota</taxon>
        <taxon>Agaricomycotina</taxon>
        <taxon>Agaricomycetes</taxon>
        <taxon>Agaricomycetidae</taxon>
        <taxon>Agaricales</taxon>
        <taxon>Agaricineae</taxon>
        <taxon>Hymenogastraceae</taxon>
        <taxon>Gymnopilus</taxon>
    </lineage>
</organism>
<evidence type="ECO:0000313" key="2">
    <source>
        <dbReference type="EMBL" id="PPQ69965.1"/>
    </source>
</evidence>
<accession>A0A409VUN6</accession>
<dbReference type="AlphaFoldDB" id="A0A409VUN6"/>
<gene>
    <name evidence="2" type="ORF">CVT26_013302</name>
</gene>
<feature type="compositionally biased region" description="Polar residues" evidence="1">
    <location>
        <begin position="65"/>
        <end position="75"/>
    </location>
</feature>
<dbReference type="Proteomes" id="UP000284706">
    <property type="component" value="Unassembled WGS sequence"/>
</dbReference>
<comment type="caution">
    <text evidence="2">The sequence shown here is derived from an EMBL/GenBank/DDBJ whole genome shotgun (WGS) entry which is preliminary data.</text>
</comment>
<sequence>MTTATTSIAGINPPRIRRASIPTHTANPQPDQHPHPRRASAVDHQTPEKDAEPEEGHEQDIISPITPQNPTSKPTAKSRRELSCKSARGC</sequence>
<dbReference type="InParanoid" id="A0A409VUN6"/>
<feature type="region of interest" description="Disordered" evidence="1">
    <location>
        <begin position="1"/>
        <end position="90"/>
    </location>
</feature>
<feature type="compositionally biased region" description="Basic and acidic residues" evidence="1">
    <location>
        <begin position="45"/>
        <end position="60"/>
    </location>
</feature>
<reference evidence="2 3" key="1">
    <citation type="journal article" date="2018" name="Evol. Lett.">
        <title>Horizontal gene cluster transfer increased hallucinogenic mushroom diversity.</title>
        <authorList>
            <person name="Reynolds H.T."/>
            <person name="Vijayakumar V."/>
            <person name="Gluck-Thaler E."/>
            <person name="Korotkin H.B."/>
            <person name="Matheny P.B."/>
            <person name="Slot J.C."/>
        </authorList>
    </citation>
    <scope>NUCLEOTIDE SEQUENCE [LARGE SCALE GENOMIC DNA]</scope>
    <source>
        <strain evidence="2 3">SRW20</strain>
    </source>
</reference>
<keyword evidence="3" id="KW-1185">Reference proteome</keyword>
<proteinExistence type="predicted"/>
<protein>
    <submittedName>
        <fullName evidence="2">Uncharacterized protein</fullName>
    </submittedName>
</protein>
<name>A0A409VUN6_9AGAR</name>
<dbReference type="EMBL" id="NHYE01005557">
    <property type="protein sequence ID" value="PPQ69965.1"/>
    <property type="molecule type" value="Genomic_DNA"/>
</dbReference>